<evidence type="ECO:0000313" key="3">
    <source>
        <dbReference type="Proteomes" id="UP000688947"/>
    </source>
</evidence>
<proteinExistence type="predicted"/>
<feature type="region of interest" description="Disordered" evidence="1">
    <location>
        <begin position="62"/>
        <end position="99"/>
    </location>
</feature>
<name>A0A8T1TTW5_9STRA</name>
<dbReference type="OrthoDB" id="10391201at2759"/>
<protein>
    <submittedName>
        <fullName evidence="2">Uncharacterized protein</fullName>
    </submittedName>
</protein>
<evidence type="ECO:0000313" key="2">
    <source>
        <dbReference type="EMBL" id="KAG6947869.1"/>
    </source>
</evidence>
<dbReference type="EMBL" id="JAENGZ010001469">
    <property type="protein sequence ID" value="KAG6947869.1"/>
    <property type="molecule type" value="Genomic_DNA"/>
</dbReference>
<sequence length="181" mass="20071">MIISLWTGHEIHDKDRTMHLVKCLENCAPTDGNNRASFTAPIWRRVHRVRLGLETTMADNELGLHNGAVGPTKPGSELRSGNLGRSEHEGAPSNIVPPASGAGQKGNVYIYIPNYKALCLEMLEVSPRELPLKKVDYVLPPRSQETPALITWLRTLHTSCKHIVSLSGSQVLWKHLTKGRN</sequence>
<reference evidence="2" key="1">
    <citation type="submission" date="2021-01" db="EMBL/GenBank/DDBJ databases">
        <title>Phytophthora aleatoria, a newly-described species from Pinus radiata is distinct from Phytophthora cactorum isolates based on comparative genomics.</title>
        <authorList>
            <person name="Mcdougal R."/>
            <person name="Panda P."/>
            <person name="Williams N."/>
            <person name="Studholme D.J."/>
        </authorList>
    </citation>
    <scope>NUCLEOTIDE SEQUENCE</scope>
    <source>
        <strain evidence="2">NZFS 3830</strain>
    </source>
</reference>
<comment type="caution">
    <text evidence="2">The sequence shown here is derived from an EMBL/GenBank/DDBJ whole genome shotgun (WGS) entry which is preliminary data.</text>
</comment>
<organism evidence="2 3">
    <name type="scientific">Phytophthora cactorum</name>
    <dbReference type="NCBI Taxonomy" id="29920"/>
    <lineage>
        <taxon>Eukaryota</taxon>
        <taxon>Sar</taxon>
        <taxon>Stramenopiles</taxon>
        <taxon>Oomycota</taxon>
        <taxon>Peronosporomycetes</taxon>
        <taxon>Peronosporales</taxon>
        <taxon>Peronosporaceae</taxon>
        <taxon>Phytophthora</taxon>
    </lineage>
</organism>
<gene>
    <name evidence="2" type="ORF">JG687_00015821</name>
</gene>
<evidence type="ECO:0000256" key="1">
    <source>
        <dbReference type="SAM" id="MobiDB-lite"/>
    </source>
</evidence>
<dbReference type="Proteomes" id="UP000688947">
    <property type="component" value="Unassembled WGS sequence"/>
</dbReference>
<dbReference type="AlphaFoldDB" id="A0A8T1TTW5"/>
<accession>A0A8T1TTW5</accession>